<name>A0A1F7X426_9BACT</name>
<dbReference type="PANTHER" id="PTHR47618:SF1">
    <property type="entry name" value="BIFUNCTIONAL OLIGORIBONUCLEASE AND PAP PHOSPHATASE NRNA"/>
    <property type="match status" value="1"/>
</dbReference>
<feature type="region of interest" description="Disordered" evidence="1">
    <location>
        <begin position="233"/>
        <end position="282"/>
    </location>
</feature>
<dbReference type="Gene3D" id="3.90.1640.10">
    <property type="entry name" value="inorganic pyrophosphatase (n-terminal core)"/>
    <property type="match status" value="1"/>
</dbReference>
<sequence>MDNSFSSIIESANSILILLPTRPYFDQVAAGLSLYLALRNKKNVTISCPSQMLVEFNRLVGVNKITTELGNKNLVIKFSDYKATGIERVSYDIENGEFKLSVIPKPGNNPPTKEQVALSFSGVSADTIILIGGINDTHFPSLSSKELVGAKLVHLGIKALIAPAGMEVLSFARPAASVAELVYYLVKESSFEIDPDIATNLLLGIEAGTNNYSSSFVSADTFQMASDLMRLGGKRHSQGVKRQDYPEGAIPGELPPTQEGGETKEPPKDWLAPKIYKGTSVS</sequence>
<dbReference type="AlphaFoldDB" id="A0A1F7X426"/>
<dbReference type="Proteomes" id="UP000176939">
    <property type="component" value="Unassembled WGS sequence"/>
</dbReference>
<accession>A0A1F7X426</accession>
<dbReference type="PANTHER" id="PTHR47618">
    <property type="entry name" value="BIFUNCTIONAL OLIGORIBONUCLEASE AND PAP PHOSPHATASE NRNA"/>
    <property type="match status" value="1"/>
</dbReference>
<comment type="caution">
    <text evidence="2">The sequence shown here is derived from an EMBL/GenBank/DDBJ whole genome shotgun (WGS) entry which is preliminary data.</text>
</comment>
<dbReference type="EMBL" id="MGFQ01000019">
    <property type="protein sequence ID" value="OGM09854.1"/>
    <property type="molecule type" value="Genomic_DNA"/>
</dbReference>
<dbReference type="SUPFAM" id="SSF64182">
    <property type="entry name" value="DHH phosphoesterases"/>
    <property type="match status" value="1"/>
</dbReference>
<dbReference type="InterPro" id="IPR051319">
    <property type="entry name" value="Oligoribo/pAp-PDE_c-di-AMP_PDE"/>
</dbReference>
<evidence type="ECO:0000313" key="3">
    <source>
        <dbReference type="Proteomes" id="UP000176939"/>
    </source>
</evidence>
<dbReference type="InterPro" id="IPR038763">
    <property type="entry name" value="DHH_sf"/>
</dbReference>
<evidence type="ECO:0000256" key="1">
    <source>
        <dbReference type="SAM" id="MobiDB-lite"/>
    </source>
</evidence>
<gene>
    <name evidence="2" type="ORF">A2Z67_03585</name>
</gene>
<proteinExistence type="predicted"/>
<organism evidence="2 3">
    <name type="scientific">Candidatus Woesebacteria bacterium RBG_13_36_22</name>
    <dbReference type="NCBI Taxonomy" id="1802478"/>
    <lineage>
        <taxon>Bacteria</taxon>
        <taxon>Candidatus Woeseibacteriota</taxon>
    </lineage>
</organism>
<reference evidence="2 3" key="1">
    <citation type="journal article" date="2016" name="Nat. Commun.">
        <title>Thousands of microbial genomes shed light on interconnected biogeochemical processes in an aquifer system.</title>
        <authorList>
            <person name="Anantharaman K."/>
            <person name="Brown C.T."/>
            <person name="Hug L.A."/>
            <person name="Sharon I."/>
            <person name="Castelle C.J."/>
            <person name="Probst A.J."/>
            <person name="Thomas B.C."/>
            <person name="Singh A."/>
            <person name="Wilkins M.J."/>
            <person name="Karaoz U."/>
            <person name="Brodie E.L."/>
            <person name="Williams K.H."/>
            <person name="Hubbard S.S."/>
            <person name="Banfield J.F."/>
        </authorList>
    </citation>
    <scope>NUCLEOTIDE SEQUENCE [LARGE SCALE GENOMIC DNA]</scope>
</reference>
<evidence type="ECO:0000313" key="2">
    <source>
        <dbReference type="EMBL" id="OGM09854.1"/>
    </source>
</evidence>
<protein>
    <submittedName>
        <fullName evidence="2">Uncharacterized protein</fullName>
    </submittedName>
</protein>